<organism evidence="2 3">
    <name type="scientific">Adineta steineri</name>
    <dbReference type="NCBI Taxonomy" id="433720"/>
    <lineage>
        <taxon>Eukaryota</taxon>
        <taxon>Metazoa</taxon>
        <taxon>Spiralia</taxon>
        <taxon>Gnathifera</taxon>
        <taxon>Rotifera</taxon>
        <taxon>Eurotatoria</taxon>
        <taxon>Bdelloidea</taxon>
        <taxon>Adinetida</taxon>
        <taxon>Adinetidae</taxon>
        <taxon>Adineta</taxon>
    </lineage>
</organism>
<keyword evidence="3" id="KW-1185">Reference proteome</keyword>
<dbReference type="Proteomes" id="UP000663877">
    <property type="component" value="Unassembled WGS sequence"/>
</dbReference>
<proteinExistence type="predicted"/>
<evidence type="ECO:0000313" key="1">
    <source>
        <dbReference type="EMBL" id="CAF1387923.1"/>
    </source>
</evidence>
<name>A0A816BHX2_9BILA</name>
<dbReference type="EMBL" id="CAJNOI010001153">
    <property type="protein sequence ID" value="CAF1387923.1"/>
    <property type="molecule type" value="Genomic_DNA"/>
</dbReference>
<dbReference type="Proteomes" id="UP000663832">
    <property type="component" value="Unassembled WGS sequence"/>
</dbReference>
<dbReference type="EMBL" id="CAJNOM010001493">
    <property type="protein sequence ID" value="CAF1610115.1"/>
    <property type="molecule type" value="Genomic_DNA"/>
</dbReference>
<dbReference type="OrthoDB" id="10056667at2759"/>
<reference evidence="2" key="1">
    <citation type="submission" date="2021-02" db="EMBL/GenBank/DDBJ databases">
        <authorList>
            <person name="Nowell W R."/>
        </authorList>
    </citation>
    <scope>NUCLEOTIDE SEQUENCE</scope>
</reference>
<sequence>MKTRKLSSEIPMIVKRSFPEDDNDEQIIIICFHPNNEIEDLKKQLNQMNNHVVFHTELVSHIDIFQQVHSIFIFYTKTEDFKYLFHEQLNIIGVYHRLDFFYSALEEQINLIAKQFFQRAFYD</sequence>
<accession>A0A816BHX2</accession>
<dbReference type="AlphaFoldDB" id="A0A816BHX2"/>
<protein>
    <submittedName>
        <fullName evidence="2">Uncharacterized protein</fullName>
    </submittedName>
</protein>
<gene>
    <name evidence="1" type="ORF">BJG266_LOCUS36946</name>
    <name evidence="2" type="ORF">QVE165_LOCUS53928</name>
</gene>
<evidence type="ECO:0000313" key="2">
    <source>
        <dbReference type="EMBL" id="CAF1610115.1"/>
    </source>
</evidence>
<evidence type="ECO:0000313" key="3">
    <source>
        <dbReference type="Proteomes" id="UP000663832"/>
    </source>
</evidence>
<comment type="caution">
    <text evidence="2">The sequence shown here is derived from an EMBL/GenBank/DDBJ whole genome shotgun (WGS) entry which is preliminary data.</text>
</comment>